<accession>A0A412WTF0</accession>
<keyword evidence="2" id="KW-0808">Transferase</keyword>
<dbReference type="AlphaFoldDB" id="A0A412WTF0"/>
<comment type="caution">
    <text evidence="2">The sequence shown here is derived from an EMBL/GenBank/DDBJ whole genome shotgun (WGS) entry which is preliminary data.</text>
</comment>
<dbReference type="InterPro" id="IPR011004">
    <property type="entry name" value="Trimer_LpxA-like_sf"/>
</dbReference>
<evidence type="ECO:0000313" key="3">
    <source>
        <dbReference type="Proteomes" id="UP000283589"/>
    </source>
</evidence>
<dbReference type="SUPFAM" id="SSF51161">
    <property type="entry name" value="Trimeric LpxA-like enzymes"/>
    <property type="match status" value="1"/>
</dbReference>
<proteinExistence type="inferred from homology"/>
<dbReference type="PANTHER" id="PTHR43300">
    <property type="entry name" value="ACETYLTRANSFERASE"/>
    <property type="match status" value="1"/>
</dbReference>
<dbReference type="EMBL" id="QRZA01000059">
    <property type="protein sequence ID" value="RGV30425.1"/>
    <property type="molecule type" value="Genomic_DNA"/>
</dbReference>
<evidence type="ECO:0000256" key="1">
    <source>
        <dbReference type="ARBA" id="ARBA00007274"/>
    </source>
</evidence>
<comment type="similarity">
    <text evidence="1">Belongs to the transferase hexapeptide repeat family.</text>
</comment>
<sequence>MCDKIVILGGRGTAVVVAEQIHDAYSRFGLRVELLGFAFDDPLLKDSINGWPVLCGTREVWRKFEKQKDVKFIYLMYRSDIIEERVALRDSFGIPKERFYTFIHPSSYIAKSVKMGYGNVILANCCINSNVVMGNFNSLMFNSLVGHDTRMGDNNFIAAATVIGSNIKIGNGNFTGLNSSIKNMVTMGNYNLVGMAANVVKPVTDHEILIGNPAKRIIKNK</sequence>
<protein>
    <submittedName>
        <fullName evidence="2">Sialic acid O-acetyltransferase</fullName>
    </submittedName>
</protein>
<dbReference type="Gene3D" id="2.160.10.10">
    <property type="entry name" value="Hexapeptide repeat proteins"/>
    <property type="match status" value="1"/>
</dbReference>
<name>A0A412WTF0_9BACT</name>
<gene>
    <name evidence="2" type="ORF">DWW18_20660</name>
</gene>
<reference evidence="2 3" key="1">
    <citation type="submission" date="2018-08" db="EMBL/GenBank/DDBJ databases">
        <title>A genome reference for cultivated species of the human gut microbiota.</title>
        <authorList>
            <person name="Zou Y."/>
            <person name="Xue W."/>
            <person name="Luo G."/>
        </authorList>
    </citation>
    <scope>NUCLEOTIDE SEQUENCE [LARGE SCALE GENOMIC DNA]</scope>
    <source>
        <strain evidence="2 3">AF14-49</strain>
    </source>
</reference>
<dbReference type="RefSeq" id="WP_118261652.1">
    <property type="nucleotide sequence ID" value="NZ_CALBWO010000034.1"/>
</dbReference>
<dbReference type="PANTHER" id="PTHR43300:SF7">
    <property type="entry name" value="UDP-N-ACETYLBACILLOSAMINE N-ACETYLTRANSFERASE"/>
    <property type="match status" value="1"/>
</dbReference>
<organism evidence="2 3">
    <name type="scientific">Butyricimonas virosa</name>
    <dbReference type="NCBI Taxonomy" id="544645"/>
    <lineage>
        <taxon>Bacteria</taxon>
        <taxon>Pseudomonadati</taxon>
        <taxon>Bacteroidota</taxon>
        <taxon>Bacteroidia</taxon>
        <taxon>Bacteroidales</taxon>
        <taxon>Odoribacteraceae</taxon>
        <taxon>Butyricimonas</taxon>
    </lineage>
</organism>
<dbReference type="GO" id="GO:0016740">
    <property type="term" value="F:transferase activity"/>
    <property type="evidence" value="ECO:0007669"/>
    <property type="project" value="UniProtKB-KW"/>
</dbReference>
<dbReference type="Proteomes" id="UP000283589">
    <property type="component" value="Unassembled WGS sequence"/>
</dbReference>
<evidence type="ECO:0000313" key="2">
    <source>
        <dbReference type="EMBL" id="RGV30425.1"/>
    </source>
</evidence>
<dbReference type="InterPro" id="IPR050179">
    <property type="entry name" value="Trans_hexapeptide_repeat"/>
</dbReference>